<dbReference type="RefSeq" id="WP_125971371.1">
    <property type="nucleotide sequence ID" value="NZ_CP034433.1"/>
</dbReference>
<sequence length="474" mass="52844">MSNKAIAAAHWRPAFHLSPAQGLMNDPNGLIHFAGHYHVFFQWNPHACTHGAKSWGHASSPNLLDWTIHPPALEPGDWYDSHGCYSGSAWVMDGRLWLIYTGNVREGTERKSYQCLAVSDDGIHFAKQGPTLHHPPAGYTTHFRDPRLWQNEDGFHMVIGAQRNNGSGTILHFHSQTLQNWTLCGELLPDNKHGYMCECPELFTLQNRQLLLFCPQGPEGESWPYPNANASCYCSMDQNDSGFAKPQLLDYGPDFYAAQTMQDLDGKRIMWGWMGRPEQPHTPSVAAGWTHCLSVPRVLDWHDGQLSQQPHPALQALRGDCLQLANQAISGQWQHPGVHGECCELDITLSTTDGSACHIMLRQGPHCHTRLSWLPAMEELELDTRHSGTGDGRISRAPLPASTRMHLRLLLDRSSLEIFANDGKVVLSACLFPDRGAEGISLLADGSAHIEHLAFWPIKPMNVHIAETREDLAP</sequence>
<evidence type="ECO:0000259" key="6">
    <source>
        <dbReference type="Pfam" id="PF00251"/>
    </source>
</evidence>
<keyword evidence="3 4" id="KW-0326">Glycosidase</keyword>
<dbReference type="PROSITE" id="PS00609">
    <property type="entry name" value="GLYCOSYL_HYDROL_F32"/>
    <property type="match status" value="1"/>
</dbReference>
<dbReference type="Pfam" id="PF08244">
    <property type="entry name" value="Glyco_hydro_32C"/>
    <property type="match status" value="1"/>
</dbReference>
<comment type="similarity">
    <text evidence="1 4">Belongs to the glycosyl hydrolase 32 family.</text>
</comment>
<dbReference type="Proteomes" id="UP000282438">
    <property type="component" value="Chromosome"/>
</dbReference>
<comment type="catalytic activity">
    <reaction evidence="4">
        <text>Hydrolysis of terminal non-reducing beta-D-fructofuranoside residues in beta-D-fructofuranosides.</text>
        <dbReference type="EC" id="3.2.1.26"/>
    </reaction>
</comment>
<dbReference type="GO" id="GO:0005737">
    <property type="term" value="C:cytoplasm"/>
    <property type="evidence" value="ECO:0007669"/>
    <property type="project" value="UniProtKB-SubCell"/>
</dbReference>
<dbReference type="Gene3D" id="2.60.120.560">
    <property type="entry name" value="Exo-inulinase, domain 1"/>
    <property type="match status" value="1"/>
</dbReference>
<evidence type="ECO:0000313" key="8">
    <source>
        <dbReference type="EMBL" id="AZN35399.1"/>
    </source>
</evidence>
<dbReference type="GO" id="GO:0005985">
    <property type="term" value="P:sucrose metabolic process"/>
    <property type="evidence" value="ECO:0007669"/>
    <property type="project" value="UniProtKB-UniPathway"/>
</dbReference>
<feature type="domain" description="Glycosyl hydrolase family 32 C-terminal" evidence="7">
    <location>
        <begin position="315"/>
        <end position="457"/>
    </location>
</feature>
<comment type="pathway">
    <text evidence="5">Glycan biosynthesis; sucrose metabolism.</text>
</comment>
<evidence type="ECO:0000256" key="1">
    <source>
        <dbReference type="ARBA" id="ARBA00009902"/>
    </source>
</evidence>
<reference evidence="8 9" key="1">
    <citation type="submission" date="2018-12" db="EMBL/GenBank/DDBJ databases">
        <title>Complete genome sequence of Iodobacter sp. H11R3.</title>
        <authorList>
            <person name="Bae J.-W."/>
        </authorList>
    </citation>
    <scope>NUCLEOTIDE SEQUENCE [LARGE SCALE GENOMIC DNA]</scope>
    <source>
        <strain evidence="8 9">H11R3</strain>
    </source>
</reference>
<dbReference type="SMART" id="SM00640">
    <property type="entry name" value="Glyco_32"/>
    <property type="match status" value="1"/>
</dbReference>
<dbReference type="InterPro" id="IPR023296">
    <property type="entry name" value="Glyco_hydro_beta-prop_sf"/>
</dbReference>
<evidence type="ECO:0000256" key="5">
    <source>
        <dbReference type="RuleBase" id="RU365015"/>
    </source>
</evidence>
<dbReference type="SUPFAM" id="SSF49899">
    <property type="entry name" value="Concanavalin A-like lectins/glucanases"/>
    <property type="match status" value="1"/>
</dbReference>
<name>A0A3S8ZPJ6_9NEIS</name>
<comment type="subcellular location">
    <subcellularLocation>
        <location evidence="5">Cytoplasm</location>
    </subcellularLocation>
</comment>
<dbReference type="OrthoDB" id="9801455at2"/>
<dbReference type="PANTHER" id="PTHR43101">
    <property type="entry name" value="BETA-FRUCTOSIDASE"/>
    <property type="match status" value="1"/>
</dbReference>
<gene>
    <name evidence="8" type="ORF">EJO50_02195</name>
</gene>
<evidence type="ECO:0000256" key="4">
    <source>
        <dbReference type="RuleBase" id="RU362110"/>
    </source>
</evidence>
<dbReference type="EMBL" id="CP034433">
    <property type="protein sequence ID" value="AZN35399.1"/>
    <property type="molecule type" value="Genomic_DNA"/>
</dbReference>
<dbReference type="InterPro" id="IPR013189">
    <property type="entry name" value="Glyco_hydro_32_C"/>
</dbReference>
<evidence type="ECO:0000256" key="2">
    <source>
        <dbReference type="ARBA" id="ARBA00022801"/>
    </source>
</evidence>
<dbReference type="InterPro" id="IPR001362">
    <property type="entry name" value="Glyco_hydro_32"/>
</dbReference>
<dbReference type="InterPro" id="IPR018053">
    <property type="entry name" value="Glyco_hydro_32_AS"/>
</dbReference>
<dbReference type="KEGG" id="iod:EJO50_02195"/>
<accession>A0A3S8ZPJ6</accession>
<dbReference type="NCBIfam" id="TIGR01322">
    <property type="entry name" value="scrB_fam"/>
    <property type="match status" value="1"/>
</dbReference>
<dbReference type="InterPro" id="IPR006232">
    <property type="entry name" value="Suc6P_hydrolase"/>
</dbReference>
<dbReference type="PANTHER" id="PTHR43101:SF1">
    <property type="entry name" value="BETA-FRUCTOSIDASE"/>
    <property type="match status" value="1"/>
</dbReference>
<proteinExistence type="inferred from homology"/>
<keyword evidence="5" id="KW-0963">Cytoplasm</keyword>
<dbReference type="SUPFAM" id="SSF75005">
    <property type="entry name" value="Arabinanase/levansucrase/invertase"/>
    <property type="match status" value="1"/>
</dbReference>
<keyword evidence="9" id="KW-1185">Reference proteome</keyword>
<keyword evidence="2 4" id="KW-0378">Hydrolase</keyword>
<keyword evidence="5" id="KW-0119">Carbohydrate metabolism</keyword>
<dbReference type="GO" id="GO:0004564">
    <property type="term" value="F:beta-fructofuranosidase activity"/>
    <property type="evidence" value="ECO:0007669"/>
    <property type="project" value="UniProtKB-EC"/>
</dbReference>
<dbReference type="Pfam" id="PF00251">
    <property type="entry name" value="Glyco_hydro_32N"/>
    <property type="match status" value="1"/>
</dbReference>
<comment type="function">
    <text evidence="5">Enables the bacterium to metabolize sucrose as a sole carbon source.</text>
</comment>
<evidence type="ECO:0000256" key="3">
    <source>
        <dbReference type="ARBA" id="ARBA00023295"/>
    </source>
</evidence>
<dbReference type="CDD" id="cd18623">
    <property type="entry name" value="GH32_ScrB-like"/>
    <property type="match status" value="1"/>
</dbReference>
<evidence type="ECO:0000259" key="7">
    <source>
        <dbReference type="Pfam" id="PF08244"/>
    </source>
</evidence>
<evidence type="ECO:0000313" key="9">
    <source>
        <dbReference type="Proteomes" id="UP000282438"/>
    </source>
</evidence>
<dbReference type="Gene3D" id="2.115.10.20">
    <property type="entry name" value="Glycosyl hydrolase domain, family 43"/>
    <property type="match status" value="1"/>
</dbReference>
<dbReference type="AlphaFoldDB" id="A0A3S8ZPJ6"/>
<organism evidence="8 9">
    <name type="scientific">Iodobacter ciconiae</name>
    <dbReference type="NCBI Taxonomy" id="2496266"/>
    <lineage>
        <taxon>Bacteria</taxon>
        <taxon>Pseudomonadati</taxon>
        <taxon>Pseudomonadota</taxon>
        <taxon>Betaproteobacteria</taxon>
        <taxon>Neisseriales</taxon>
        <taxon>Chitinibacteraceae</taxon>
        <taxon>Iodobacter</taxon>
    </lineage>
</organism>
<protein>
    <recommendedName>
        <fullName evidence="4">Sucrose-6-phosphate hydrolase</fullName>
        <ecNumber evidence="4">3.2.1.26</ecNumber>
    </recommendedName>
    <alternativeName>
        <fullName evidence="5">Invertase</fullName>
    </alternativeName>
</protein>
<dbReference type="InterPro" id="IPR051214">
    <property type="entry name" value="GH32_Enzymes"/>
</dbReference>
<dbReference type="InterPro" id="IPR013320">
    <property type="entry name" value="ConA-like_dom_sf"/>
</dbReference>
<feature type="domain" description="Glycosyl hydrolase family 32 N-terminal" evidence="6">
    <location>
        <begin position="16"/>
        <end position="310"/>
    </location>
</feature>
<dbReference type="InterPro" id="IPR013148">
    <property type="entry name" value="Glyco_hydro_32_N"/>
</dbReference>
<dbReference type="EC" id="3.2.1.26" evidence="4"/>
<dbReference type="UniPathway" id="UPA00238"/>